<dbReference type="Pfam" id="PF00732">
    <property type="entry name" value="GMC_oxred_N"/>
    <property type="match status" value="1"/>
</dbReference>
<organism evidence="6 7">
    <name type="scientific">Parthenolecanium corni</name>
    <dbReference type="NCBI Taxonomy" id="536013"/>
    <lineage>
        <taxon>Eukaryota</taxon>
        <taxon>Metazoa</taxon>
        <taxon>Ecdysozoa</taxon>
        <taxon>Arthropoda</taxon>
        <taxon>Hexapoda</taxon>
        <taxon>Insecta</taxon>
        <taxon>Pterygota</taxon>
        <taxon>Neoptera</taxon>
        <taxon>Paraneoptera</taxon>
        <taxon>Hemiptera</taxon>
        <taxon>Sternorrhyncha</taxon>
        <taxon>Coccoidea</taxon>
        <taxon>Coccidae</taxon>
        <taxon>Parthenolecanium</taxon>
    </lineage>
</organism>
<dbReference type="SUPFAM" id="SSF54373">
    <property type="entry name" value="FAD-linked reductases, C-terminal domain"/>
    <property type="match status" value="1"/>
</dbReference>
<dbReference type="PIRSF" id="PIRSF000137">
    <property type="entry name" value="Alcohol_oxidase"/>
    <property type="match status" value="1"/>
</dbReference>
<dbReference type="InterPro" id="IPR012132">
    <property type="entry name" value="GMC_OxRdtase"/>
</dbReference>
<feature type="binding site" evidence="3">
    <location>
        <position position="140"/>
    </location>
    <ligand>
        <name>FAD</name>
        <dbReference type="ChEBI" id="CHEBI:57692"/>
    </ligand>
</feature>
<evidence type="ECO:0000256" key="3">
    <source>
        <dbReference type="PIRSR" id="PIRSR000137-2"/>
    </source>
</evidence>
<sequence>MCLPKIAYTTRITLTLCLLLTTHHAKANVITAMVKFLVESTNQMLKEPQDVKQVLKEYDFIVVGAGTAGCVVANRLTEIPEWKVLLIEAGGPETLLMDVPQYTTFNQLTEGTNWDYYTEPEERSCLSLTNKKCRFPRGKVMGGCSVLNSMIQTRCNKKDYDLWAKLGNPGWSYEEVLPYFKKSEDMRIAEYAADTKYHSTGGYLTISSNTYRTPLARAFLEAGQELGYAINDHDAAQQMGFSYIQTTVRNGSRLSASKAFLHPIRHRRNLHVKKFAQVTKVLVDPKTKRAWAVEFARNDKRYVVRARKEVVLSAGATNTPQILMLSGIGPKSHLQQLGIPVVQNLRVGYNLQDHQAVGGVIFTVNESVALKFERVLNLETMITFADYHRGPLAIPNAEAIAFLETRANASRRDDYADVELLFVGGSYISNPFNKAAFGLSDQLWNTVYEPLKDADTWTVFPMIMRPRSRGRLWLRSADPFDKPIIRPNYFAVAEDLETMVRGIKAAIAVANTRAMRQFGSEFHRIPIPGCSHHVFMSDDYWRCQAMHVTNTIYHLCGTCKMGPASDPTAVVNARLQVHGVRGLRVADASIMPFIPTGHINAPTVMIGEKVSDMIKEDHLPTN</sequence>
<dbReference type="InterPro" id="IPR007867">
    <property type="entry name" value="GMC_OxRtase_C"/>
</dbReference>
<accession>A0AAN9TLF4</accession>
<evidence type="ECO:0000256" key="2">
    <source>
        <dbReference type="PIRSR" id="PIRSR000137-1"/>
    </source>
</evidence>
<evidence type="ECO:0000256" key="1">
    <source>
        <dbReference type="ARBA" id="ARBA00010790"/>
    </source>
</evidence>
<dbReference type="InterPro" id="IPR000172">
    <property type="entry name" value="GMC_OxRdtase_N"/>
</dbReference>
<protein>
    <recommendedName>
        <fullName evidence="5">Glucose-methanol-choline oxidoreductase N-terminal domain-containing protein</fullName>
    </recommendedName>
</protein>
<dbReference type="GO" id="GO:0050660">
    <property type="term" value="F:flavin adenine dinucleotide binding"/>
    <property type="evidence" value="ECO:0007669"/>
    <property type="project" value="InterPro"/>
</dbReference>
<feature type="active site" description="Proton donor" evidence="2">
    <location>
        <position position="554"/>
    </location>
</feature>
<keyword evidence="4" id="KW-0732">Signal</keyword>
<dbReference type="Proteomes" id="UP001367676">
    <property type="component" value="Unassembled WGS sequence"/>
</dbReference>
<dbReference type="Gene3D" id="3.50.50.60">
    <property type="entry name" value="FAD/NAD(P)-binding domain"/>
    <property type="match status" value="1"/>
</dbReference>
<evidence type="ECO:0000256" key="4">
    <source>
        <dbReference type="SAM" id="SignalP"/>
    </source>
</evidence>
<keyword evidence="3" id="KW-0274">FAD</keyword>
<feature type="signal peptide" evidence="4">
    <location>
        <begin position="1"/>
        <end position="27"/>
    </location>
</feature>
<feature type="binding site" evidence="3">
    <location>
        <position position="278"/>
    </location>
    <ligand>
        <name>FAD</name>
        <dbReference type="ChEBI" id="CHEBI:57692"/>
    </ligand>
</feature>
<dbReference type="PANTHER" id="PTHR11552:SF158">
    <property type="entry name" value="GH23626P-RELATED"/>
    <property type="match status" value="1"/>
</dbReference>
<feature type="chain" id="PRO_5042921758" description="Glucose-methanol-choline oxidoreductase N-terminal domain-containing protein" evidence="4">
    <location>
        <begin position="28"/>
        <end position="622"/>
    </location>
</feature>
<dbReference type="InterPro" id="IPR036188">
    <property type="entry name" value="FAD/NAD-bd_sf"/>
</dbReference>
<dbReference type="GO" id="GO:0016614">
    <property type="term" value="F:oxidoreductase activity, acting on CH-OH group of donors"/>
    <property type="evidence" value="ECO:0007669"/>
    <property type="project" value="InterPro"/>
</dbReference>
<dbReference type="SUPFAM" id="SSF51905">
    <property type="entry name" value="FAD/NAD(P)-binding domain"/>
    <property type="match status" value="1"/>
</dbReference>
<dbReference type="EMBL" id="JBBCAQ010000018">
    <property type="protein sequence ID" value="KAK7595387.1"/>
    <property type="molecule type" value="Genomic_DNA"/>
</dbReference>
<keyword evidence="3" id="KW-0285">Flavoprotein</keyword>
<dbReference type="AlphaFoldDB" id="A0AAN9TLF4"/>
<proteinExistence type="inferred from homology"/>
<name>A0AAN9TLF4_9HEMI</name>
<evidence type="ECO:0000313" key="7">
    <source>
        <dbReference type="Proteomes" id="UP001367676"/>
    </source>
</evidence>
<dbReference type="Pfam" id="PF05199">
    <property type="entry name" value="GMC_oxred_C"/>
    <property type="match status" value="1"/>
</dbReference>
<feature type="active site" description="Proton acceptor" evidence="2">
    <location>
        <position position="598"/>
    </location>
</feature>
<feature type="domain" description="Glucose-methanol-choline oxidoreductase N-terminal" evidence="5">
    <location>
        <begin position="315"/>
        <end position="329"/>
    </location>
</feature>
<comment type="caution">
    <text evidence="6">The sequence shown here is derived from an EMBL/GenBank/DDBJ whole genome shotgun (WGS) entry which is preliminary data.</text>
</comment>
<dbReference type="PROSITE" id="PS00624">
    <property type="entry name" value="GMC_OXRED_2"/>
    <property type="match status" value="1"/>
</dbReference>
<evidence type="ECO:0000259" key="5">
    <source>
        <dbReference type="PROSITE" id="PS00624"/>
    </source>
</evidence>
<reference evidence="6 7" key="1">
    <citation type="submission" date="2024-03" db="EMBL/GenBank/DDBJ databases">
        <title>Adaptation during the transition from Ophiocordyceps entomopathogen to insect associate is accompanied by gene loss and intensified selection.</title>
        <authorList>
            <person name="Ward C.M."/>
            <person name="Onetto C.A."/>
            <person name="Borneman A.R."/>
        </authorList>
    </citation>
    <scope>NUCLEOTIDE SEQUENCE [LARGE SCALE GENOMIC DNA]</scope>
    <source>
        <strain evidence="6">AWRI1</strain>
        <tissue evidence="6">Single Adult Female</tissue>
    </source>
</reference>
<dbReference type="PANTHER" id="PTHR11552">
    <property type="entry name" value="GLUCOSE-METHANOL-CHOLINE GMC OXIDOREDUCTASE"/>
    <property type="match status" value="1"/>
</dbReference>
<comment type="cofactor">
    <cofactor evidence="3">
        <name>FAD</name>
        <dbReference type="ChEBI" id="CHEBI:57692"/>
    </cofactor>
</comment>
<dbReference type="Gene3D" id="3.30.560.10">
    <property type="entry name" value="Glucose Oxidase, domain 3"/>
    <property type="match status" value="1"/>
</dbReference>
<keyword evidence="7" id="KW-1185">Reference proteome</keyword>
<evidence type="ECO:0000313" key="6">
    <source>
        <dbReference type="EMBL" id="KAK7595387.1"/>
    </source>
</evidence>
<gene>
    <name evidence="6" type="ORF">V9T40_013212</name>
</gene>
<comment type="similarity">
    <text evidence="1">Belongs to the GMC oxidoreductase family.</text>
</comment>